<proteinExistence type="inferred from homology"/>
<name>A0ABX7YRA2_9GAMM</name>
<comment type="pathway">
    <text evidence="2 9">Isoprenoid biosynthesis; isopentenyl diphosphate biosynthesis via DXP pathway; isopentenyl diphosphate from 1-deoxy-D-xylulose 5-phosphate: step 4/6.</text>
</comment>
<evidence type="ECO:0000256" key="6">
    <source>
        <dbReference type="ARBA" id="ARBA00022723"/>
    </source>
</evidence>
<feature type="site" description="Transition state stabilizer" evidence="9">
    <location>
        <position position="135"/>
    </location>
</feature>
<comment type="similarity">
    <text evidence="3 9 10">Belongs to the IspF family.</text>
</comment>
<dbReference type="PANTHER" id="PTHR43181">
    <property type="entry name" value="2-C-METHYL-D-ERYTHRITOL 2,4-CYCLODIPHOSPHATE SYNTHASE, CHLOROPLASTIC"/>
    <property type="match status" value="1"/>
</dbReference>
<feature type="binding site" evidence="9">
    <location>
        <position position="144"/>
    </location>
    <ligand>
        <name>4-CDP-2-C-methyl-D-erythritol 2-phosphate</name>
        <dbReference type="ChEBI" id="CHEBI:57919"/>
    </ligand>
</feature>
<dbReference type="EC" id="4.6.1.12" evidence="5 9"/>
<evidence type="ECO:0000256" key="3">
    <source>
        <dbReference type="ARBA" id="ARBA00008480"/>
    </source>
</evidence>
<comment type="cofactor">
    <cofactor evidence="9">
        <name>a divalent metal cation</name>
        <dbReference type="ChEBI" id="CHEBI:60240"/>
    </cofactor>
    <text evidence="9">Binds 1 divalent metal cation per subunit.</text>
</comment>
<evidence type="ECO:0000256" key="9">
    <source>
        <dbReference type="HAMAP-Rule" id="MF_00107"/>
    </source>
</evidence>
<feature type="binding site" evidence="9">
    <location>
        <begin position="10"/>
        <end position="12"/>
    </location>
    <ligand>
        <name>4-CDP-2-C-methyl-D-erythritol 2-phosphate</name>
        <dbReference type="ChEBI" id="CHEBI:57919"/>
    </ligand>
</feature>
<dbReference type="InterPro" id="IPR020555">
    <property type="entry name" value="MECDP_synthase_CS"/>
</dbReference>
<keyword evidence="8 9" id="KW-0456">Lyase</keyword>
<dbReference type="NCBIfam" id="TIGR00151">
    <property type="entry name" value="ispF"/>
    <property type="match status" value="1"/>
</dbReference>
<dbReference type="GO" id="GO:0008685">
    <property type="term" value="F:2-C-methyl-D-erythritol 2,4-cyclodiphosphate synthase activity"/>
    <property type="evidence" value="ECO:0007669"/>
    <property type="project" value="UniProtKB-EC"/>
</dbReference>
<feature type="site" description="Transition state stabilizer" evidence="9">
    <location>
        <position position="36"/>
    </location>
</feature>
<feature type="binding site" evidence="9">
    <location>
        <begin position="134"/>
        <end position="137"/>
    </location>
    <ligand>
        <name>4-CDP-2-C-methyl-D-erythritol 2-phosphate</name>
        <dbReference type="ChEBI" id="CHEBI:57919"/>
    </ligand>
</feature>
<evidence type="ECO:0000313" key="13">
    <source>
        <dbReference type="Proteomes" id="UP000679575"/>
    </source>
</evidence>
<dbReference type="Pfam" id="PF02542">
    <property type="entry name" value="YgbB"/>
    <property type="match status" value="1"/>
</dbReference>
<feature type="binding site" evidence="9">
    <location>
        <begin position="63"/>
        <end position="67"/>
    </location>
    <ligand>
        <name>4-CDP-2-C-methyl-D-erythritol 2-phosphate</name>
        <dbReference type="ChEBI" id="CHEBI:57919"/>
    </ligand>
</feature>
<comment type="subunit">
    <text evidence="4 9">Homotrimer.</text>
</comment>
<keyword evidence="13" id="KW-1185">Reference proteome</keyword>
<keyword evidence="6 9" id="KW-0479">Metal-binding</keyword>
<feature type="binding site" evidence="9">
    <location>
        <position position="10"/>
    </location>
    <ligand>
        <name>a divalent metal cation</name>
        <dbReference type="ChEBI" id="CHEBI:60240"/>
    </ligand>
</feature>
<dbReference type="InterPro" id="IPR036571">
    <property type="entry name" value="MECDP_synthase_sf"/>
</dbReference>
<dbReference type="HAMAP" id="MF_00107">
    <property type="entry name" value="IspF"/>
    <property type="match status" value="1"/>
</dbReference>
<comment type="catalytic activity">
    <reaction evidence="1 9 10">
        <text>4-CDP-2-C-methyl-D-erythritol 2-phosphate = 2-C-methyl-D-erythritol 2,4-cyclic diphosphate + CMP</text>
        <dbReference type="Rhea" id="RHEA:23864"/>
        <dbReference type="ChEBI" id="CHEBI:57919"/>
        <dbReference type="ChEBI" id="CHEBI:58483"/>
        <dbReference type="ChEBI" id="CHEBI:60377"/>
        <dbReference type="EC" id="4.6.1.12"/>
    </reaction>
</comment>
<evidence type="ECO:0000256" key="1">
    <source>
        <dbReference type="ARBA" id="ARBA00000200"/>
    </source>
</evidence>
<dbReference type="EMBL" id="CP073587">
    <property type="protein sequence ID" value="QUN04831.1"/>
    <property type="molecule type" value="Genomic_DNA"/>
</dbReference>
<evidence type="ECO:0000256" key="8">
    <source>
        <dbReference type="ARBA" id="ARBA00023239"/>
    </source>
</evidence>
<gene>
    <name evidence="9 12" type="primary">ispF</name>
    <name evidence="12" type="ORF">KDN34_11340</name>
</gene>
<feature type="binding site" evidence="9">
    <location>
        <position position="44"/>
    </location>
    <ligand>
        <name>a divalent metal cation</name>
        <dbReference type="ChEBI" id="CHEBI:60240"/>
    </ligand>
</feature>
<evidence type="ECO:0000256" key="7">
    <source>
        <dbReference type="ARBA" id="ARBA00023229"/>
    </source>
</evidence>
<feature type="domain" description="2-C-methyl-D-erythritol 2,4-cyclodiphosphate synthase" evidence="11">
    <location>
        <begin position="3"/>
        <end position="156"/>
    </location>
</feature>
<feature type="binding site" evidence="9">
    <location>
        <position position="12"/>
    </location>
    <ligand>
        <name>a divalent metal cation</name>
        <dbReference type="ChEBI" id="CHEBI:60240"/>
    </ligand>
</feature>
<organism evidence="12 13">
    <name type="scientific">Shewanella yunxiaonensis</name>
    <dbReference type="NCBI Taxonomy" id="2829809"/>
    <lineage>
        <taxon>Bacteria</taxon>
        <taxon>Pseudomonadati</taxon>
        <taxon>Pseudomonadota</taxon>
        <taxon>Gammaproteobacteria</taxon>
        <taxon>Alteromonadales</taxon>
        <taxon>Shewanellaceae</taxon>
        <taxon>Shewanella</taxon>
    </lineage>
</organism>
<dbReference type="PANTHER" id="PTHR43181:SF1">
    <property type="entry name" value="2-C-METHYL-D-ERYTHRITOL 2,4-CYCLODIPHOSPHATE SYNTHASE, CHLOROPLASTIC"/>
    <property type="match status" value="1"/>
</dbReference>
<feature type="binding site" evidence="9">
    <location>
        <begin position="58"/>
        <end position="60"/>
    </location>
    <ligand>
        <name>4-CDP-2-C-methyl-D-erythritol 2-phosphate</name>
        <dbReference type="ChEBI" id="CHEBI:57919"/>
    </ligand>
</feature>
<feature type="binding site" evidence="9">
    <location>
        <begin position="36"/>
        <end position="37"/>
    </location>
    <ligand>
        <name>4-CDP-2-C-methyl-D-erythritol 2-phosphate</name>
        <dbReference type="ChEBI" id="CHEBI:57919"/>
    </ligand>
</feature>
<feature type="binding site" evidence="9">
    <location>
        <position position="141"/>
    </location>
    <ligand>
        <name>4-CDP-2-C-methyl-D-erythritol 2-phosphate</name>
        <dbReference type="ChEBI" id="CHEBI:57919"/>
    </ligand>
</feature>
<evidence type="ECO:0000256" key="4">
    <source>
        <dbReference type="ARBA" id="ARBA00011233"/>
    </source>
</evidence>
<evidence type="ECO:0000256" key="2">
    <source>
        <dbReference type="ARBA" id="ARBA00004709"/>
    </source>
</evidence>
<dbReference type="PROSITE" id="PS01350">
    <property type="entry name" value="ISPF"/>
    <property type="match status" value="1"/>
</dbReference>
<dbReference type="RefSeq" id="WP_212593883.1">
    <property type="nucleotide sequence ID" value="NZ_CP073587.1"/>
</dbReference>
<dbReference type="InterPro" id="IPR003526">
    <property type="entry name" value="MECDP_synthase"/>
</dbReference>
<reference evidence="12 13" key="1">
    <citation type="submission" date="2021-04" db="EMBL/GenBank/DDBJ databases">
        <title>Novel species identification of genus Shewanella.</title>
        <authorList>
            <person name="Liu G."/>
        </authorList>
    </citation>
    <scope>NUCLEOTIDE SEQUENCE [LARGE SCALE GENOMIC DNA]</scope>
    <source>
        <strain evidence="12 13">FJAT-54481</strain>
    </source>
</reference>
<accession>A0ABX7YRA2</accession>
<feature type="binding site" evidence="9">
    <location>
        <begin position="102"/>
        <end position="108"/>
    </location>
    <ligand>
        <name>4-CDP-2-C-methyl-D-erythritol 2-phosphate</name>
        <dbReference type="ChEBI" id="CHEBI:57919"/>
    </ligand>
</feature>
<dbReference type="Proteomes" id="UP000679575">
    <property type="component" value="Chromosome"/>
</dbReference>
<sequence>MKIRIGHGFDVHKFGGVQPLILGGVTVPYETGLVAHSDGDVVLHAVADALLGAMALGDIGHHFPDTDPQFKGADSRVLLRHCFELVRQRGFGLGNLDVTIIAQAPKMAPHIDAMRMVLAVDLQAELDAINVKATTTEKLGFTGRKEGIAVEAVVLLQSAAEEHVAW</sequence>
<evidence type="ECO:0000256" key="5">
    <source>
        <dbReference type="ARBA" id="ARBA00012579"/>
    </source>
</evidence>
<comment type="function">
    <text evidence="9">Involved in the biosynthesis of isopentenyl diphosphate (IPP) and dimethylallyl diphosphate (DMAPP), two major building blocks of isoprenoid compounds. Catalyzes the conversion of 4-diphosphocytidyl-2-C-methyl-D-erythritol 2-phosphate (CDP-ME2P) to 2-C-methyl-D-erythritol 2,4-cyclodiphosphate (ME-CPP) with a corresponding release of cytidine 5-monophosphate (CMP).</text>
</comment>
<dbReference type="Gene3D" id="3.30.1330.50">
    <property type="entry name" value="2-C-methyl-D-erythritol 2,4-cyclodiphosphate synthase"/>
    <property type="match status" value="1"/>
</dbReference>
<dbReference type="CDD" id="cd00554">
    <property type="entry name" value="MECDP_synthase"/>
    <property type="match status" value="1"/>
</dbReference>
<dbReference type="SUPFAM" id="SSF69765">
    <property type="entry name" value="IpsF-like"/>
    <property type="match status" value="1"/>
</dbReference>
<evidence type="ECO:0000313" key="12">
    <source>
        <dbReference type="EMBL" id="QUN04831.1"/>
    </source>
</evidence>
<evidence type="ECO:0000259" key="11">
    <source>
        <dbReference type="Pfam" id="PF02542"/>
    </source>
</evidence>
<protein>
    <recommendedName>
        <fullName evidence="5 9">2-C-methyl-D-erythritol 2,4-cyclodiphosphate synthase</fullName>
        <shortName evidence="9">MECDP-synthase</shortName>
        <shortName evidence="9">MECPP-synthase</shortName>
        <shortName evidence="9">MECPS</shortName>
        <ecNumber evidence="5 9">4.6.1.12</ecNumber>
    </recommendedName>
</protein>
<keyword evidence="7 9" id="KW-0414">Isoprene biosynthesis</keyword>
<evidence type="ECO:0000256" key="10">
    <source>
        <dbReference type="RuleBase" id="RU004395"/>
    </source>
</evidence>